<feature type="transmembrane region" description="Helical" evidence="1">
    <location>
        <begin position="6"/>
        <end position="28"/>
    </location>
</feature>
<dbReference type="EMBL" id="CATNWA010021433">
    <property type="protein sequence ID" value="CAI9622657.1"/>
    <property type="molecule type" value="Genomic_DNA"/>
</dbReference>
<name>A0ABN9HQF5_9NEOB</name>
<keyword evidence="1" id="KW-1133">Transmembrane helix</keyword>
<protein>
    <submittedName>
        <fullName evidence="2">Uncharacterized protein</fullName>
    </submittedName>
</protein>
<organism evidence="2 3">
    <name type="scientific">Staurois parvus</name>
    <dbReference type="NCBI Taxonomy" id="386267"/>
    <lineage>
        <taxon>Eukaryota</taxon>
        <taxon>Metazoa</taxon>
        <taxon>Chordata</taxon>
        <taxon>Craniata</taxon>
        <taxon>Vertebrata</taxon>
        <taxon>Euteleostomi</taxon>
        <taxon>Amphibia</taxon>
        <taxon>Batrachia</taxon>
        <taxon>Anura</taxon>
        <taxon>Neobatrachia</taxon>
        <taxon>Ranoidea</taxon>
        <taxon>Ranidae</taxon>
        <taxon>Staurois</taxon>
    </lineage>
</organism>
<comment type="caution">
    <text evidence="2">The sequence shown here is derived from an EMBL/GenBank/DDBJ whole genome shotgun (WGS) entry which is preliminary data.</text>
</comment>
<keyword evidence="3" id="KW-1185">Reference proteome</keyword>
<keyword evidence="1" id="KW-0472">Membrane</keyword>
<sequence length="105" mass="11413">CSPANIVLLIISAVISILQHPLLTLGLFSTTLLPDPNLRLLLTDLGLLTDHASVVLTCLYATGPQLAHLLIDPNLLWLLSWLLPRLVPRICSCLFLADDLCMACS</sequence>
<evidence type="ECO:0000313" key="2">
    <source>
        <dbReference type="EMBL" id="CAI9622657.1"/>
    </source>
</evidence>
<dbReference type="Proteomes" id="UP001162483">
    <property type="component" value="Unassembled WGS sequence"/>
</dbReference>
<keyword evidence="1" id="KW-0812">Transmembrane</keyword>
<reference evidence="2" key="1">
    <citation type="submission" date="2023-05" db="EMBL/GenBank/DDBJ databases">
        <authorList>
            <person name="Stuckert A."/>
        </authorList>
    </citation>
    <scope>NUCLEOTIDE SEQUENCE</scope>
</reference>
<evidence type="ECO:0000256" key="1">
    <source>
        <dbReference type="SAM" id="Phobius"/>
    </source>
</evidence>
<gene>
    <name evidence="2" type="ORF">SPARVUS_LOCUS16322716</name>
</gene>
<proteinExistence type="predicted"/>
<accession>A0ABN9HQF5</accession>
<feature type="non-terminal residue" evidence="2">
    <location>
        <position position="1"/>
    </location>
</feature>
<evidence type="ECO:0000313" key="3">
    <source>
        <dbReference type="Proteomes" id="UP001162483"/>
    </source>
</evidence>